<feature type="transmembrane region" description="Helical" evidence="3">
    <location>
        <begin position="142"/>
        <end position="161"/>
    </location>
</feature>
<feature type="transmembrane region" description="Helical" evidence="3">
    <location>
        <begin position="12"/>
        <end position="39"/>
    </location>
</feature>
<reference evidence="4" key="1">
    <citation type="submission" date="2019-06" db="EMBL/GenBank/DDBJ databases">
        <authorList>
            <consortium name="Wellcome Sanger Institute Data Sharing"/>
        </authorList>
    </citation>
    <scope>NUCLEOTIDE SEQUENCE [LARGE SCALE GENOMIC DNA]</scope>
</reference>
<dbReference type="InParanoid" id="A0A673AFZ4"/>
<evidence type="ECO:0000313" key="4">
    <source>
        <dbReference type="Ensembl" id="ENSSORP00005028585.1"/>
    </source>
</evidence>
<dbReference type="SUPFAM" id="SSF103473">
    <property type="entry name" value="MFS general substrate transporter"/>
    <property type="match status" value="1"/>
</dbReference>
<keyword evidence="3" id="KW-0472">Membrane</keyword>
<dbReference type="GO" id="GO:0016020">
    <property type="term" value="C:membrane"/>
    <property type="evidence" value="ECO:0007669"/>
    <property type="project" value="UniProtKB-SubCell"/>
</dbReference>
<evidence type="ECO:0000256" key="1">
    <source>
        <dbReference type="ARBA" id="ARBA00004141"/>
    </source>
</evidence>
<reference evidence="4" key="3">
    <citation type="submission" date="2025-09" db="UniProtKB">
        <authorList>
            <consortium name="Ensembl"/>
        </authorList>
    </citation>
    <scope>IDENTIFICATION</scope>
</reference>
<proteinExistence type="predicted"/>
<reference evidence="4" key="2">
    <citation type="submission" date="2025-08" db="UniProtKB">
        <authorList>
            <consortium name="Ensembl"/>
        </authorList>
    </citation>
    <scope>IDENTIFICATION</scope>
</reference>
<keyword evidence="3" id="KW-1133">Transmembrane helix</keyword>
<feature type="transmembrane region" description="Helical" evidence="3">
    <location>
        <begin position="403"/>
        <end position="425"/>
    </location>
</feature>
<feature type="transmembrane region" description="Helical" evidence="3">
    <location>
        <begin position="344"/>
        <end position="367"/>
    </location>
</feature>
<feature type="region of interest" description="Disordered" evidence="2">
    <location>
        <begin position="217"/>
        <end position="245"/>
    </location>
</feature>
<accession>A0A673AFZ4</accession>
<keyword evidence="3" id="KW-0812">Transmembrane</keyword>
<evidence type="ECO:0000256" key="2">
    <source>
        <dbReference type="SAM" id="MobiDB-lite"/>
    </source>
</evidence>
<feature type="transmembrane region" description="Helical" evidence="3">
    <location>
        <begin position="75"/>
        <end position="95"/>
    </location>
</feature>
<feature type="transmembrane region" description="Helical" evidence="3">
    <location>
        <begin position="373"/>
        <end position="396"/>
    </location>
</feature>
<comment type="subcellular location">
    <subcellularLocation>
        <location evidence="1">Membrane</location>
        <topology evidence="1">Multi-pass membrane protein</topology>
    </subcellularLocation>
</comment>
<evidence type="ECO:0000313" key="5">
    <source>
        <dbReference type="Proteomes" id="UP000472271"/>
    </source>
</evidence>
<sequence length="479" mass="53319">MVCFEKCLSVRRWLTFVTGLVECLCFAGIVFGWASLVFVLKMEGYFSSFCQNITEFVSYFVSLTDCGEQDGQFSLIFTVTSVLLNLSTFPTGLVFDWFGTTVARLSLSVLLFPALCLIGVGGGLFLITNMQVGNLFGARRSTVITLYNGAFDSSAALFLVIKLLHEVHVSFHISFHFLSACSVIHLLRTLFLMPWNFIPYPLPEHYTYGLICGNSNTPNSEQTDRNNEAQNTVNETPPDRTDTESQGSFRECLLSRCFIFHVLWLSVMMLRHNLFIGTLNPMLQRLTGEEHSLVSHYTTVFGITQLCGLLFAPWNGLIMDRHKGKPPTAQGPGSSSDPDLRAMVLSLFLTALQCLLFSVCATIPILPLQYMTFILQVLNSSFIYGGHAAFISVAFPVCHFGKLFGLVIALAGLFSLLQYPCFILVDDVLDGDPLYVNIALTLLILFAFIHPFSVYLHCRSLASQEAHRCLIPVCELKSS</sequence>
<dbReference type="InterPro" id="IPR036259">
    <property type="entry name" value="MFS_trans_sf"/>
</dbReference>
<organism evidence="4 5">
    <name type="scientific">Sphaeramia orbicularis</name>
    <name type="common">orbiculate cardinalfish</name>
    <dbReference type="NCBI Taxonomy" id="375764"/>
    <lineage>
        <taxon>Eukaryota</taxon>
        <taxon>Metazoa</taxon>
        <taxon>Chordata</taxon>
        <taxon>Craniata</taxon>
        <taxon>Vertebrata</taxon>
        <taxon>Euteleostomi</taxon>
        <taxon>Actinopterygii</taxon>
        <taxon>Neopterygii</taxon>
        <taxon>Teleostei</taxon>
        <taxon>Neoteleostei</taxon>
        <taxon>Acanthomorphata</taxon>
        <taxon>Gobiaria</taxon>
        <taxon>Kurtiformes</taxon>
        <taxon>Apogonoidei</taxon>
        <taxon>Apogonidae</taxon>
        <taxon>Apogoninae</taxon>
        <taxon>Sphaeramia</taxon>
    </lineage>
</organism>
<dbReference type="Proteomes" id="UP000472271">
    <property type="component" value="Chromosome 10"/>
</dbReference>
<feature type="transmembrane region" description="Helical" evidence="3">
    <location>
        <begin position="253"/>
        <end position="274"/>
    </location>
</feature>
<feature type="transmembrane region" description="Helical" evidence="3">
    <location>
        <begin position="107"/>
        <end position="130"/>
    </location>
</feature>
<dbReference type="AlphaFoldDB" id="A0A673AFZ4"/>
<name>A0A673AFZ4_9TELE</name>
<dbReference type="Gene3D" id="1.20.1250.20">
    <property type="entry name" value="MFS general substrate transporter like domains"/>
    <property type="match status" value="1"/>
</dbReference>
<evidence type="ECO:0000256" key="3">
    <source>
        <dbReference type="SAM" id="Phobius"/>
    </source>
</evidence>
<dbReference type="PANTHER" id="PTHR20765">
    <property type="entry name" value="SOLUTE CARRIER FAMILY 43 MEMBER 3-RELATED"/>
    <property type="match status" value="1"/>
</dbReference>
<protein>
    <submittedName>
        <fullName evidence="4">Solute carrier family 43 member 3</fullName>
    </submittedName>
</protein>
<keyword evidence="5" id="KW-1185">Reference proteome</keyword>
<feature type="transmembrane region" description="Helical" evidence="3">
    <location>
        <begin position="294"/>
        <end position="314"/>
    </location>
</feature>
<dbReference type="InterPro" id="IPR027197">
    <property type="entry name" value="SLC43A3"/>
</dbReference>
<dbReference type="Ensembl" id="ENSSORT00005029398.1">
    <property type="protein sequence ID" value="ENSSORP00005028585.1"/>
    <property type="gene ID" value="ENSSORG00005013673.1"/>
</dbReference>
<dbReference type="PANTHER" id="PTHR20765:SF1">
    <property type="entry name" value="EQUILIBRATIVE NUCLEOBASE TRANSPORTER 1"/>
    <property type="match status" value="1"/>
</dbReference>
<feature type="transmembrane region" description="Helical" evidence="3">
    <location>
        <begin position="437"/>
        <end position="458"/>
    </location>
</feature>